<dbReference type="Pfam" id="PF04425">
    <property type="entry name" value="Bul1_N"/>
    <property type="match status" value="1"/>
</dbReference>
<feature type="compositionally biased region" description="Low complexity" evidence="1">
    <location>
        <begin position="663"/>
        <end position="673"/>
    </location>
</feature>
<reference evidence="4" key="2">
    <citation type="journal article" date="2003" name="Nature">
        <title>Yeast genome duplication was followed by asynchronous differentiation of duplicated genes.</title>
        <authorList>
            <person name="Langkjaer R.B."/>
            <person name="Cliften P.F."/>
            <person name="Johnston M."/>
            <person name="Piskur J."/>
        </authorList>
    </citation>
    <scope>NUCLEOTIDE SEQUENCE</scope>
    <source>
        <strain evidence="4">CBS4309</strain>
    </source>
</reference>
<dbReference type="PANTHER" id="PTHR31904">
    <property type="entry name" value="BYPASS OF STOP CODON PROTEIN 5-RELATED"/>
    <property type="match status" value="1"/>
</dbReference>
<dbReference type="RefSeq" id="XP_003674573.1">
    <property type="nucleotide sequence ID" value="XM_003674525.1"/>
</dbReference>
<evidence type="ECO:0000313" key="4">
    <source>
        <dbReference type="EMBL" id="AAO32548.1"/>
    </source>
</evidence>
<dbReference type="PANTHER" id="PTHR31904:SF1">
    <property type="entry name" value="BYPASS OF STOP CODON PROTEIN 5-RELATED"/>
    <property type="match status" value="1"/>
</dbReference>
<dbReference type="eggNOG" id="ENOG502QSAC">
    <property type="taxonomic scope" value="Eukaryota"/>
</dbReference>
<dbReference type="InterPro" id="IPR007519">
    <property type="entry name" value="Bul1_N"/>
</dbReference>
<feature type="domain" description="Bul1 N-terminal" evidence="2">
    <location>
        <begin position="103"/>
        <end position="559"/>
    </location>
</feature>
<sequence>MPRQPPRNQGLLHSTNSRRPPLLSSLSSTNPHHHQRAAIKTQQNAMDDNENITHKSASTTNLQMLGRSELSRGVTKETTLVNIEPPYYFDYNPNENNQSSTETSRNLKNGTHGSTDNLLVDVLPSFDMYNVLHRHIPQGNVNPDIHDFPPTYQEVQTHRDPVLSHDIADVGAATTATTTPNTTSLDHRVEILQDSTQAAPTLSSTMVNLNNLHPLNTRHYNISNGADLNSSQSRASLTMHDLNMQIEDDLNDSDSIIIDRLYTLPKLATPVDVEIRVTKDVSKPHAKNEEESILKEYTSGDIIHGYCTIENRSSKRLKFEMFYVTLEAYISIIDRKKGKRVVKRFLRMVDLSASWSYTTIDLGSGINVLPGQLDRYDNTIIGLENNRILEPNTKYKKFFMFKLPNQLLDVTCKHEQYAHCLLPPSFGIDSYKNGGKYSQIKVNSVLGCGHLGVKGSPILTSDLCDEDVSINYTIDARIVGKDKKSQKLNIMKEKEYNLRVIPFGFTSTMTNRNVYSKQLKDLQLLIQERINALEAVFAKLKNNEPITTSDLHSTDLSGTIDSNTDLDSEEILRRKLDQLHINNRLDDNCNLFNNFKSMSPKENTVESELRYKAKVKHKSTPTLNSGFFSGFLGGSGSSSTSVTSGLEERTSSSTTLNTDHSSSKIQNSNHSSSLQAPKYALSESHSSTKSGIIVLTTKIPQKSVLYHSPSLLRKTNRFENKNHHDQENWLRLSKWVPENESEPLTKLDIQLTCIQSNNSLPHNPPQIHSVTTELICINAKSDSSIPIKLHSELLMDTEKMMEVKETFKKFYKLMLEYKKKFKENSEKLNELYNVNRTIATMRELKFTDFISAQMSNDMESMHSLEVEVTNLHDVFVKQPPKPDAEDSGFLKLKPNNNEQNTGTTQWLKKHSSQYERKLVVNLAINERDMKETLIPNFESCLCCRFYCIRVNVKFENHIGVATIDVPVSIKNLRA</sequence>
<dbReference type="GO" id="GO:0034450">
    <property type="term" value="F:ubiquitin-ubiquitin ligase activity"/>
    <property type="evidence" value="ECO:0007669"/>
    <property type="project" value="EnsemblFungi"/>
</dbReference>
<dbReference type="InterPro" id="IPR039634">
    <property type="entry name" value="Bul1-like"/>
</dbReference>
<reference evidence="4" key="1">
    <citation type="submission" date="2002-08" db="EMBL/GenBank/DDBJ databases">
        <authorList>
            <person name="Langkjaer R.B."/>
            <person name="Cliften P.F."/>
            <person name="Johnston M."/>
            <person name="Piskur J."/>
        </authorList>
    </citation>
    <scope>NUCLEOTIDE SEQUENCE</scope>
    <source>
        <strain evidence="4">CBS4309</strain>
    </source>
</reference>
<feature type="compositionally biased region" description="Polar residues" evidence="1">
    <location>
        <begin position="894"/>
        <end position="906"/>
    </location>
</feature>
<evidence type="ECO:0000313" key="6">
    <source>
        <dbReference type="Proteomes" id="UP000001640"/>
    </source>
</evidence>
<feature type="compositionally biased region" description="Polar residues" evidence="1">
    <location>
        <begin position="93"/>
        <end position="112"/>
    </location>
</feature>
<evidence type="ECO:0000259" key="3">
    <source>
        <dbReference type="Pfam" id="PF04426"/>
    </source>
</evidence>
<dbReference type="GO" id="GO:1990306">
    <property type="term" value="C:RSP5-BUL ubiquitin ligase complex"/>
    <property type="evidence" value="ECO:0007669"/>
    <property type="project" value="EnsemblFungi"/>
</dbReference>
<dbReference type="GO" id="GO:0006513">
    <property type="term" value="P:protein monoubiquitination"/>
    <property type="evidence" value="ECO:0007669"/>
    <property type="project" value="EnsemblFungi"/>
</dbReference>
<feature type="compositionally biased region" description="Low complexity" evidence="1">
    <location>
        <begin position="14"/>
        <end position="30"/>
    </location>
</feature>
<dbReference type="Pfam" id="PF04426">
    <property type="entry name" value="Bul1_C"/>
    <property type="match status" value="1"/>
</dbReference>
<dbReference type="InterPro" id="IPR022794">
    <property type="entry name" value="Bul1_C"/>
</dbReference>
<feature type="region of interest" description="Disordered" evidence="1">
    <location>
        <begin position="635"/>
        <end position="681"/>
    </location>
</feature>
<reference evidence="5 6" key="3">
    <citation type="journal article" date="2011" name="Proc. Natl. Acad. Sci. U.S.A.">
        <title>Evolutionary erosion of yeast sex chromosomes by mating-type switching accidents.</title>
        <authorList>
            <person name="Gordon J.L."/>
            <person name="Armisen D."/>
            <person name="Proux-Wera E."/>
            <person name="Oheigeartaigh S.S."/>
            <person name="Byrne K.P."/>
            <person name="Wolfe K.H."/>
        </authorList>
    </citation>
    <scope>NUCLEOTIDE SEQUENCE [LARGE SCALE GENOMIC DNA]</scope>
    <source>
        <strain evidence="6">ATCC 76901 / BCRC 22586 / CBS 4309 / NBRC 1992 / NRRL Y-12630</strain>
        <strain evidence="5">Type strain:CBS 4309</strain>
    </source>
</reference>
<protein>
    <submittedName>
        <fullName evidence="4">BUL2</fullName>
    </submittedName>
</protein>
<dbReference type="HOGENOM" id="CLU_010320_0_0_1"/>
<dbReference type="EMBL" id="HE576753">
    <property type="protein sequence ID" value="CCC68197.1"/>
    <property type="molecule type" value="Genomic_DNA"/>
</dbReference>
<dbReference type="AlphaFoldDB" id="Q875T4"/>
<dbReference type="EMBL" id="AY144985">
    <property type="protein sequence ID" value="AAO32548.1"/>
    <property type="molecule type" value="Genomic_DNA"/>
</dbReference>
<dbReference type="OrthoDB" id="2283785at2759"/>
<dbReference type="GO" id="GO:0000151">
    <property type="term" value="C:ubiquitin ligase complex"/>
    <property type="evidence" value="ECO:0007669"/>
    <property type="project" value="EnsemblFungi"/>
</dbReference>
<organism evidence="4">
    <name type="scientific">Naumovozyma castellii</name>
    <name type="common">Yeast</name>
    <name type="synonym">Saccharomyces castellii</name>
    <dbReference type="NCBI Taxonomy" id="27288"/>
    <lineage>
        <taxon>Eukaryota</taxon>
        <taxon>Fungi</taxon>
        <taxon>Dikarya</taxon>
        <taxon>Ascomycota</taxon>
        <taxon>Saccharomycotina</taxon>
        <taxon>Saccharomycetes</taxon>
        <taxon>Saccharomycetales</taxon>
        <taxon>Saccharomycetaceae</taxon>
        <taxon>Naumovozyma</taxon>
    </lineage>
</organism>
<accession>G0VB73</accession>
<feature type="region of interest" description="Disordered" evidence="1">
    <location>
        <begin position="1"/>
        <end position="45"/>
    </location>
</feature>
<reference evidence="5" key="4">
    <citation type="submission" date="2011-07" db="EMBL/GenBank/DDBJ databases">
        <authorList>
            <person name="Byrne K."/>
        </authorList>
    </citation>
    <scope>NUCLEOTIDE SEQUENCE</scope>
    <source>
        <strain evidence="5">Type strain:CBS 4309</strain>
    </source>
</reference>
<dbReference type="GO" id="GO:0000209">
    <property type="term" value="P:protein polyubiquitination"/>
    <property type="evidence" value="ECO:0007669"/>
    <property type="project" value="EnsemblFungi"/>
</dbReference>
<feature type="region of interest" description="Disordered" evidence="1">
    <location>
        <begin position="881"/>
        <end position="907"/>
    </location>
</feature>
<keyword evidence="6" id="KW-1185">Reference proteome</keyword>
<feature type="region of interest" description="Disordered" evidence="1">
    <location>
        <begin position="86"/>
        <end position="112"/>
    </location>
</feature>
<proteinExistence type="predicted"/>
<dbReference type="OMA" id="FFTFKFP"/>
<evidence type="ECO:0000256" key="1">
    <source>
        <dbReference type="SAM" id="MobiDB-lite"/>
    </source>
</evidence>
<gene>
    <name evidence="5" type="primary">NCAS0B01130</name>
    <name evidence="5" type="ordered locus">NCAS_0B01130</name>
</gene>
<feature type="domain" description="Bul1 C-terminal" evidence="3">
    <location>
        <begin position="724"/>
        <end position="972"/>
    </location>
</feature>
<accession>Q875T4</accession>
<name>Q875T4_NAUCA</name>
<reference key="5">
    <citation type="submission" date="2011-08" db="EMBL/GenBank/DDBJ databases">
        <title>Genome sequence of Naumovozyma castellii.</title>
        <authorList>
            <person name="Gordon J.L."/>
            <person name="Armisen D."/>
            <person name="Proux-Wera E."/>
            <person name="OhEigeartaigh S.S."/>
            <person name="Byrne K.P."/>
            <person name="Wolfe K.H."/>
        </authorList>
    </citation>
    <scope>NUCLEOTIDE SEQUENCE</scope>
    <source>
        <strain>Type strain:CBS 4309</strain>
    </source>
</reference>
<evidence type="ECO:0000313" key="5">
    <source>
        <dbReference type="EMBL" id="CCC68197.1"/>
    </source>
</evidence>
<dbReference type="GeneID" id="96901759"/>
<dbReference type="STRING" id="1064592.G0VB73"/>
<evidence type="ECO:0000259" key="2">
    <source>
        <dbReference type="Pfam" id="PF04425"/>
    </source>
</evidence>
<dbReference type="KEGG" id="ncs:NCAS_0B01130"/>
<dbReference type="Proteomes" id="UP000001640">
    <property type="component" value="Chromosome 2"/>
</dbReference>